<evidence type="ECO:0000256" key="13">
    <source>
        <dbReference type="ARBA" id="ARBA00022840"/>
    </source>
</evidence>
<dbReference type="STRING" id="49451.A0A1J6IVI0"/>
<dbReference type="Pfam" id="PF00069">
    <property type="entry name" value="Pkinase"/>
    <property type="match status" value="1"/>
</dbReference>
<evidence type="ECO:0000256" key="4">
    <source>
        <dbReference type="ARBA" id="ARBA00022527"/>
    </source>
</evidence>
<feature type="transmembrane region" description="Helical" evidence="19">
    <location>
        <begin position="20"/>
        <end position="40"/>
    </location>
</feature>
<dbReference type="SUPFAM" id="SSF56112">
    <property type="entry name" value="Protein kinase-like (PK-like)"/>
    <property type="match status" value="1"/>
</dbReference>
<keyword evidence="4" id="KW-0723">Serine/threonine-protein kinase</keyword>
<keyword evidence="9" id="KW-0732">Signal</keyword>
<dbReference type="PANTHER" id="PTHR48056">
    <property type="entry name" value="LRR RECEPTOR-LIKE SERINE/THREONINE-PROTEIN KINASE-RELATED"/>
    <property type="match status" value="1"/>
</dbReference>
<keyword evidence="14 19" id="KW-1133">Transmembrane helix</keyword>
<organism evidence="21 22">
    <name type="scientific">Nicotiana attenuata</name>
    <name type="common">Coyote tobacco</name>
    <dbReference type="NCBI Taxonomy" id="49451"/>
    <lineage>
        <taxon>Eukaryota</taxon>
        <taxon>Viridiplantae</taxon>
        <taxon>Streptophyta</taxon>
        <taxon>Embryophyta</taxon>
        <taxon>Tracheophyta</taxon>
        <taxon>Spermatophyta</taxon>
        <taxon>Magnoliopsida</taxon>
        <taxon>eudicotyledons</taxon>
        <taxon>Gunneridae</taxon>
        <taxon>Pentapetalae</taxon>
        <taxon>asterids</taxon>
        <taxon>lamiids</taxon>
        <taxon>Solanales</taxon>
        <taxon>Solanaceae</taxon>
        <taxon>Nicotianoideae</taxon>
        <taxon>Nicotianeae</taxon>
        <taxon>Nicotiana</taxon>
    </lineage>
</organism>
<name>A0A1J6IVI0_NICAT</name>
<dbReference type="InterPro" id="IPR000719">
    <property type="entry name" value="Prot_kinase_dom"/>
</dbReference>
<keyword evidence="8 19" id="KW-0812">Transmembrane</keyword>
<dbReference type="SMART" id="SM00220">
    <property type="entry name" value="S_TKc"/>
    <property type="match status" value="1"/>
</dbReference>
<dbReference type="InterPro" id="IPR050647">
    <property type="entry name" value="Plant_LRR-RLKs"/>
</dbReference>
<evidence type="ECO:0000256" key="10">
    <source>
        <dbReference type="ARBA" id="ARBA00022737"/>
    </source>
</evidence>
<comment type="catalytic activity">
    <reaction evidence="17">
        <text>L-threonyl-[protein] + ATP = O-phospho-L-threonyl-[protein] + ADP + H(+)</text>
        <dbReference type="Rhea" id="RHEA:46608"/>
        <dbReference type="Rhea" id="RHEA-COMP:11060"/>
        <dbReference type="Rhea" id="RHEA-COMP:11605"/>
        <dbReference type="ChEBI" id="CHEBI:15378"/>
        <dbReference type="ChEBI" id="CHEBI:30013"/>
        <dbReference type="ChEBI" id="CHEBI:30616"/>
        <dbReference type="ChEBI" id="CHEBI:61977"/>
        <dbReference type="ChEBI" id="CHEBI:456216"/>
        <dbReference type="EC" id="2.7.11.1"/>
    </reaction>
</comment>
<dbReference type="PROSITE" id="PS00108">
    <property type="entry name" value="PROTEIN_KINASE_ST"/>
    <property type="match status" value="1"/>
</dbReference>
<protein>
    <recommendedName>
        <fullName evidence="2">non-specific serine/threonine protein kinase</fullName>
        <ecNumber evidence="2">2.7.11.1</ecNumber>
    </recommendedName>
</protein>
<dbReference type="PROSITE" id="PS50011">
    <property type="entry name" value="PROTEIN_KINASE_DOM"/>
    <property type="match status" value="1"/>
</dbReference>
<dbReference type="GO" id="GO:0005886">
    <property type="term" value="C:plasma membrane"/>
    <property type="evidence" value="ECO:0007669"/>
    <property type="project" value="UniProtKB-SubCell"/>
</dbReference>
<dbReference type="GO" id="GO:0005524">
    <property type="term" value="F:ATP binding"/>
    <property type="evidence" value="ECO:0007669"/>
    <property type="project" value="UniProtKB-KW"/>
</dbReference>
<evidence type="ECO:0000259" key="20">
    <source>
        <dbReference type="PROSITE" id="PS50011"/>
    </source>
</evidence>
<keyword evidence="12" id="KW-0418">Kinase</keyword>
<dbReference type="AlphaFoldDB" id="A0A1J6IVI0"/>
<dbReference type="InterPro" id="IPR008271">
    <property type="entry name" value="Ser/Thr_kinase_AS"/>
</dbReference>
<accession>A0A1J6IVI0</accession>
<dbReference type="FunFam" id="1.10.510.10:FF:000417">
    <property type="entry name" value="Leucine-rich repeat receptor-like protein kinase"/>
    <property type="match status" value="1"/>
</dbReference>
<keyword evidence="7" id="KW-0808">Transferase</keyword>
<dbReference type="GO" id="GO:0004674">
    <property type="term" value="F:protein serine/threonine kinase activity"/>
    <property type="evidence" value="ECO:0007669"/>
    <property type="project" value="UniProtKB-KW"/>
</dbReference>
<reference evidence="21" key="1">
    <citation type="submission" date="2016-11" db="EMBL/GenBank/DDBJ databases">
        <title>The genome of Nicotiana attenuata.</title>
        <authorList>
            <person name="Xu S."/>
            <person name="Brockmoeller T."/>
            <person name="Gaquerel E."/>
            <person name="Navarro A."/>
            <person name="Kuhl H."/>
            <person name="Gase K."/>
            <person name="Ling Z."/>
            <person name="Zhou W."/>
            <person name="Kreitzer C."/>
            <person name="Stanke M."/>
            <person name="Tang H."/>
            <person name="Lyons E."/>
            <person name="Pandey P."/>
            <person name="Pandey S.P."/>
            <person name="Timmermann B."/>
            <person name="Baldwin I.T."/>
        </authorList>
    </citation>
    <scope>NUCLEOTIDE SEQUENCE [LARGE SCALE GENOMIC DNA]</scope>
    <source>
        <strain evidence="21">UT</strain>
    </source>
</reference>
<keyword evidence="22" id="KW-1185">Reference proteome</keyword>
<dbReference type="Gene3D" id="3.30.200.20">
    <property type="entry name" value="Phosphorylase Kinase, domain 1"/>
    <property type="match status" value="1"/>
</dbReference>
<evidence type="ECO:0000256" key="2">
    <source>
        <dbReference type="ARBA" id="ARBA00012513"/>
    </source>
</evidence>
<dbReference type="InterPro" id="IPR011009">
    <property type="entry name" value="Kinase-like_dom_sf"/>
</dbReference>
<dbReference type="EC" id="2.7.11.1" evidence="2"/>
<keyword evidence="15 19" id="KW-0472">Membrane</keyword>
<dbReference type="GO" id="GO:0033612">
    <property type="term" value="F:receptor serine/threonine kinase binding"/>
    <property type="evidence" value="ECO:0007669"/>
    <property type="project" value="TreeGrafter"/>
</dbReference>
<evidence type="ECO:0000256" key="1">
    <source>
        <dbReference type="ARBA" id="ARBA00004162"/>
    </source>
</evidence>
<evidence type="ECO:0000256" key="19">
    <source>
        <dbReference type="SAM" id="Phobius"/>
    </source>
</evidence>
<evidence type="ECO:0000256" key="18">
    <source>
        <dbReference type="ARBA" id="ARBA00048679"/>
    </source>
</evidence>
<dbReference type="Gramene" id="OIT08284">
    <property type="protein sequence ID" value="OIT08284"/>
    <property type="gene ID" value="A4A49_01951"/>
</dbReference>
<evidence type="ECO:0000313" key="21">
    <source>
        <dbReference type="EMBL" id="OIT08284.1"/>
    </source>
</evidence>
<evidence type="ECO:0000256" key="7">
    <source>
        <dbReference type="ARBA" id="ARBA00022679"/>
    </source>
</evidence>
<keyword evidence="6" id="KW-0433">Leucine-rich repeat</keyword>
<comment type="caution">
    <text evidence="21">The sequence shown here is derived from an EMBL/GenBank/DDBJ whole genome shotgun (WGS) entry which is preliminary data.</text>
</comment>
<sequence length="329" mass="37174">MSSRNLITTSNVGKTHVNHILVGFIVGISVIIAVGIMVLAGRSMYNRWYLCNSFFKDFRFSKNNSEWPWRLVAFERLNFTSTDILACLKEPNVIGICGNGIVYKAEILKHHSVVAVKKLWRTNGDIEAGEELFVEVDLLGKLRHRNIVRLLGYLHNETDVMVLSEYMPNGNLGAALHGKQAAKMHVDWLSRYNIALGVAHGLAYLHHDFHPPVIHRDVKSSNILLDSDFEARIADFGLARMMLHKNETVSMVAGSYGYIAPEYGYTLKVDEKSDIYSYGVVLLELLTGKMPLDSSFGESIDILEWVRRKVNNKASEETLDHDVARQCKH</sequence>
<evidence type="ECO:0000256" key="14">
    <source>
        <dbReference type="ARBA" id="ARBA00022989"/>
    </source>
</evidence>
<keyword evidence="16" id="KW-0325">Glycoprotein</keyword>
<dbReference type="OMA" id="FCAECAY"/>
<comment type="subcellular location">
    <subcellularLocation>
        <location evidence="1">Cell membrane</location>
        <topology evidence="1">Single-pass membrane protein</topology>
    </subcellularLocation>
</comment>
<dbReference type="Proteomes" id="UP000187609">
    <property type="component" value="Unassembled WGS sequence"/>
</dbReference>
<gene>
    <name evidence="21" type="primary">PXL1_2</name>
    <name evidence="21" type="ORF">A4A49_01951</name>
</gene>
<proteinExistence type="predicted"/>
<evidence type="ECO:0000256" key="6">
    <source>
        <dbReference type="ARBA" id="ARBA00022614"/>
    </source>
</evidence>
<evidence type="ECO:0000256" key="11">
    <source>
        <dbReference type="ARBA" id="ARBA00022741"/>
    </source>
</evidence>
<keyword evidence="3" id="KW-1003">Cell membrane</keyword>
<dbReference type="EMBL" id="MJEQ01037183">
    <property type="protein sequence ID" value="OIT08284.1"/>
    <property type="molecule type" value="Genomic_DNA"/>
</dbReference>
<feature type="domain" description="Protein kinase" evidence="20">
    <location>
        <begin position="88"/>
        <end position="329"/>
    </location>
</feature>
<evidence type="ECO:0000256" key="9">
    <source>
        <dbReference type="ARBA" id="ARBA00022729"/>
    </source>
</evidence>
<comment type="catalytic activity">
    <reaction evidence="18">
        <text>L-seryl-[protein] + ATP = O-phospho-L-seryl-[protein] + ADP + H(+)</text>
        <dbReference type="Rhea" id="RHEA:17989"/>
        <dbReference type="Rhea" id="RHEA-COMP:9863"/>
        <dbReference type="Rhea" id="RHEA-COMP:11604"/>
        <dbReference type="ChEBI" id="CHEBI:15378"/>
        <dbReference type="ChEBI" id="CHEBI:29999"/>
        <dbReference type="ChEBI" id="CHEBI:30616"/>
        <dbReference type="ChEBI" id="CHEBI:83421"/>
        <dbReference type="ChEBI" id="CHEBI:456216"/>
        <dbReference type="EC" id="2.7.11.1"/>
    </reaction>
</comment>
<evidence type="ECO:0000256" key="16">
    <source>
        <dbReference type="ARBA" id="ARBA00023180"/>
    </source>
</evidence>
<evidence type="ECO:0000256" key="5">
    <source>
        <dbReference type="ARBA" id="ARBA00022553"/>
    </source>
</evidence>
<dbReference type="SMR" id="A0A1J6IVI0"/>
<keyword evidence="5" id="KW-0597">Phosphoprotein</keyword>
<keyword evidence="13" id="KW-0067">ATP-binding</keyword>
<evidence type="ECO:0000256" key="15">
    <source>
        <dbReference type="ARBA" id="ARBA00023136"/>
    </source>
</evidence>
<evidence type="ECO:0000313" key="22">
    <source>
        <dbReference type="Proteomes" id="UP000187609"/>
    </source>
</evidence>
<evidence type="ECO:0000256" key="17">
    <source>
        <dbReference type="ARBA" id="ARBA00047899"/>
    </source>
</evidence>
<evidence type="ECO:0000256" key="12">
    <source>
        <dbReference type="ARBA" id="ARBA00022777"/>
    </source>
</evidence>
<evidence type="ECO:0000256" key="8">
    <source>
        <dbReference type="ARBA" id="ARBA00022692"/>
    </source>
</evidence>
<evidence type="ECO:0000256" key="3">
    <source>
        <dbReference type="ARBA" id="ARBA00022475"/>
    </source>
</evidence>
<dbReference type="PANTHER" id="PTHR48056:SF26">
    <property type="entry name" value="MDIS1-INTERACTING RECEPTOR LIKE KINASE 1"/>
    <property type="match status" value="1"/>
</dbReference>
<dbReference type="Gene3D" id="1.10.510.10">
    <property type="entry name" value="Transferase(Phosphotransferase) domain 1"/>
    <property type="match status" value="1"/>
</dbReference>
<keyword evidence="10" id="KW-0677">Repeat</keyword>
<keyword evidence="11" id="KW-0547">Nucleotide-binding</keyword>